<evidence type="ECO:0000313" key="8">
    <source>
        <dbReference type="EMBL" id="RJF93806.1"/>
    </source>
</evidence>
<dbReference type="Proteomes" id="UP000286100">
    <property type="component" value="Unassembled WGS sequence"/>
</dbReference>
<keyword evidence="2 6" id="KW-0349">Heme</keyword>
<proteinExistence type="predicted"/>
<dbReference type="PROSITE" id="PS51257">
    <property type="entry name" value="PROKAR_LIPOPROTEIN"/>
    <property type="match status" value="1"/>
</dbReference>
<reference evidence="8 9" key="1">
    <citation type="submission" date="2018-09" db="EMBL/GenBank/DDBJ databases">
        <authorList>
            <person name="Zhu H."/>
        </authorList>
    </citation>
    <scope>NUCLEOTIDE SEQUENCE [LARGE SCALE GENOMIC DNA]</scope>
    <source>
        <strain evidence="8 9">K2R01-6</strain>
    </source>
</reference>
<sequence length="124" mass="12627">MKIIPVSTVALAALTLAGCGGEKATGPVDAVARCAACHTFDKGGAKRAGPNLHDVIGKTAGRQAGFSYSSAMKGSGITWTPDTLDAFIATPNKIVPGNRMGFAGESDAAKRKAIIAHMQGKEAK</sequence>
<dbReference type="InterPro" id="IPR002327">
    <property type="entry name" value="Cyt_c_1A/1B"/>
</dbReference>
<keyword evidence="3 6" id="KW-0479">Metal-binding</keyword>
<evidence type="ECO:0000256" key="6">
    <source>
        <dbReference type="PROSITE-ProRule" id="PRU00433"/>
    </source>
</evidence>
<organism evidence="8 9">
    <name type="scientific">Sphingomonas cavernae</name>
    <dbReference type="NCBI Taxonomy" id="2320861"/>
    <lineage>
        <taxon>Bacteria</taxon>
        <taxon>Pseudomonadati</taxon>
        <taxon>Pseudomonadota</taxon>
        <taxon>Alphaproteobacteria</taxon>
        <taxon>Sphingomonadales</taxon>
        <taxon>Sphingomonadaceae</taxon>
        <taxon>Sphingomonas</taxon>
    </lineage>
</organism>
<dbReference type="GO" id="GO:0009055">
    <property type="term" value="F:electron transfer activity"/>
    <property type="evidence" value="ECO:0007669"/>
    <property type="project" value="InterPro"/>
</dbReference>
<dbReference type="RefSeq" id="WP_119760267.1">
    <property type="nucleotide sequence ID" value="NZ_QYUM01000002.1"/>
</dbReference>
<dbReference type="PROSITE" id="PS51007">
    <property type="entry name" value="CYTC"/>
    <property type="match status" value="1"/>
</dbReference>
<dbReference type="InterPro" id="IPR036909">
    <property type="entry name" value="Cyt_c-like_dom_sf"/>
</dbReference>
<gene>
    <name evidence="8" type="ORF">D3876_05830</name>
</gene>
<name>A0A418WRH4_9SPHN</name>
<dbReference type="SUPFAM" id="SSF46626">
    <property type="entry name" value="Cytochrome c"/>
    <property type="match status" value="1"/>
</dbReference>
<keyword evidence="4" id="KW-0249">Electron transport</keyword>
<keyword evidence="1" id="KW-0813">Transport</keyword>
<feature type="domain" description="Cytochrome c" evidence="7">
    <location>
        <begin position="21"/>
        <end position="122"/>
    </location>
</feature>
<evidence type="ECO:0000256" key="4">
    <source>
        <dbReference type="ARBA" id="ARBA00022982"/>
    </source>
</evidence>
<accession>A0A418WRH4</accession>
<evidence type="ECO:0000259" key="7">
    <source>
        <dbReference type="PROSITE" id="PS51007"/>
    </source>
</evidence>
<keyword evidence="5 6" id="KW-0408">Iron</keyword>
<dbReference type="Gene3D" id="1.10.760.10">
    <property type="entry name" value="Cytochrome c-like domain"/>
    <property type="match status" value="1"/>
</dbReference>
<evidence type="ECO:0000256" key="1">
    <source>
        <dbReference type="ARBA" id="ARBA00022448"/>
    </source>
</evidence>
<dbReference type="GO" id="GO:0046872">
    <property type="term" value="F:metal ion binding"/>
    <property type="evidence" value="ECO:0007669"/>
    <property type="project" value="UniProtKB-KW"/>
</dbReference>
<dbReference type="OrthoDB" id="9805828at2"/>
<comment type="caution">
    <text evidence="8">The sequence shown here is derived from an EMBL/GenBank/DDBJ whole genome shotgun (WGS) entry which is preliminary data.</text>
</comment>
<dbReference type="PANTHER" id="PTHR11961">
    <property type="entry name" value="CYTOCHROME C"/>
    <property type="match status" value="1"/>
</dbReference>
<evidence type="ECO:0000313" key="9">
    <source>
        <dbReference type="Proteomes" id="UP000286100"/>
    </source>
</evidence>
<keyword evidence="9" id="KW-1185">Reference proteome</keyword>
<protein>
    <recommendedName>
        <fullName evidence="7">Cytochrome c domain-containing protein</fullName>
    </recommendedName>
</protein>
<dbReference type="PRINTS" id="PR00604">
    <property type="entry name" value="CYTCHRMECIAB"/>
</dbReference>
<evidence type="ECO:0000256" key="3">
    <source>
        <dbReference type="ARBA" id="ARBA00022723"/>
    </source>
</evidence>
<evidence type="ECO:0000256" key="5">
    <source>
        <dbReference type="ARBA" id="ARBA00023004"/>
    </source>
</evidence>
<evidence type="ECO:0000256" key="2">
    <source>
        <dbReference type="ARBA" id="ARBA00022617"/>
    </source>
</evidence>
<dbReference type="GO" id="GO:0020037">
    <property type="term" value="F:heme binding"/>
    <property type="evidence" value="ECO:0007669"/>
    <property type="project" value="InterPro"/>
</dbReference>
<dbReference type="AlphaFoldDB" id="A0A418WRH4"/>
<dbReference type="InterPro" id="IPR009056">
    <property type="entry name" value="Cyt_c-like_dom"/>
</dbReference>
<dbReference type="EMBL" id="QYUM01000002">
    <property type="protein sequence ID" value="RJF93806.1"/>
    <property type="molecule type" value="Genomic_DNA"/>
</dbReference>